<dbReference type="Pfam" id="PF20114">
    <property type="entry name" value="DUF6504"/>
    <property type="match status" value="1"/>
</dbReference>
<organism evidence="2 3">
    <name type="scientific">Luteococcus sanguinis</name>
    <dbReference type="NCBI Taxonomy" id="174038"/>
    <lineage>
        <taxon>Bacteria</taxon>
        <taxon>Bacillati</taxon>
        <taxon>Actinomycetota</taxon>
        <taxon>Actinomycetes</taxon>
        <taxon>Propionibacteriales</taxon>
        <taxon>Propionibacteriaceae</taxon>
        <taxon>Luteococcus</taxon>
    </lineage>
</organism>
<sequence>MDEPGTRPVRVASTPIRAGRPVAKAARWREDMRRYEETIEVRRGRIGEGISGLEPTTLEGPAQFIWRDRLWRVLEVQARWVESGAWWTGPGVRAARGEDWEHELDGAVVGSGGDLLCEQEVWRVEAANGRAGSRGVYELANVGADDAWLLRAVVD</sequence>
<gene>
    <name evidence="2" type="ORF">ACFP57_10465</name>
</gene>
<accession>A0ABW1X3M7</accession>
<dbReference type="EMBL" id="JBHSUA010000020">
    <property type="protein sequence ID" value="MFC6397399.1"/>
    <property type="molecule type" value="Genomic_DNA"/>
</dbReference>
<proteinExistence type="predicted"/>
<keyword evidence="3" id="KW-1185">Reference proteome</keyword>
<reference evidence="3" key="1">
    <citation type="journal article" date="2019" name="Int. J. Syst. Evol. Microbiol.">
        <title>The Global Catalogue of Microorganisms (GCM) 10K type strain sequencing project: providing services to taxonomists for standard genome sequencing and annotation.</title>
        <authorList>
            <consortium name="The Broad Institute Genomics Platform"/>
            <consortium name="The Broad Institute Genome Sequencing Center for Infectious Disease"/>
            <person name="Wu L."/>
            <person name="Ma J."/>
        </authorList>
    </citation>
    <scope>NUCLEOTIDE SEQUENCE [LARGE SCALE GENOMIC DNA]</scope>
    <source>
        <strain evidence="3">CGMCC 1.15277</strain>
    </source>
</reference>
<comment type="caution">
    <text evidence="2">The sequence shown here is derived from an EMBL/GenBank/DDBJ whole genome shotgun (WGS) entry which is preliminary data.</text>
</comment>
<evidence type="ECO:0000313" key="2">
    <source>
        <dbReference type="EMBL" id="MFC6397399.1"/>
    </source>
</evidence>
<evidence type="ECO:0000313" key="3">
    <source>
        <dbReference type="Proteomes" id="UP001596266"/>
    </source>
</evidence>
<evidence type="ECO:0000259" key="1">
    <source>
        <dbReference type="Pfam" id="PF20114"/>
    </source>
</evidence>
<dbReference type="Proteomes" id="UP001596266">
    <property type="component" value="Unassembled WGS sequence"/>
</dbReference>
<dbReference type="InterPro" id="IPR045443">
    <property type="entry name" value="DUF6504"/>
</dbReference>
<dbReference type="RefSeq" id="WP_343885691.1">
    <property type="nucleotide sequence ID" value="NZ_BAAAKI010000010.1"/>
</dbReference>
<name>A0ABW1X3M7_9ACTN</name>
<feature type="domain" description="DUF6504" evidence="1">
    <location>
        <begin position="32"/>
        <end position="153"/>
    </location>
</feature>
<protein>
    <submittedName>
        <fullName evidence="2">DUF6504 family protein</fullName>
    </submittedName>
</protein>